<name>A0A8J3F7Q6_9BURK</name>
<dbReference type="AlphaFoldDB" id="A0A8J3F7Q6"/>
<gene>
    <name evidence="1" type="ORF">GCM10011430_28100</name>
</gene>
<dbReference type="Pfam" id="PF18143">
    <property type="entry name" value="HAD_SAK_2"/>
    <property type="match status" value="1"/>
</dbReference>
<reference evidence="1" key="1">
    <citation type="journal article" date="2014" name="Int. J. Syst. Evol. Microbiol.">
        <title>Complete genome sequence of Corynebacterium casei LMG S-19264T (=DSM 44701T), isolated from a smear-ripened cheese.</title>
        <authorList>
            <consortium name="US DOE Joint Genome Institute (JGI-PGF)"/>
            <person name="Walter F."/>
            <person name="Albersmeier A."/>
            <person name="Kalinowski J."/>
            <person name="Ruckert C."/>
        </authorList>
    </citation>
    <scope>NUCLEOTIDE SEQUENCE</scope>
    <source>
        <strain evidence="1">CCM 7664</strain>
    </source>
</reference>
<keyword evidence="2" id="KW-1185">Reference proteome</keyword>
<reference evidence="1" key="2">
    <citation type="submission" date="2020-09" db="EMBL/GenBank/DDBJ databases">
        <authorList>
            <person name="Sun Q."/>
            <person name="Sedlacek I."/>
        </authorList>
    </citation>
    <scope>NUCLEOTIDE SEQUENCE</scope>
    <source>
        <strain evidence="1">CCM 7664</strain>
    </source>
</reference>
<dbReference type="RefSeq" id="WP_188422762.1">
    <property type="nucleotide sequence ID" value="NZ_BMDP01000005.1"/>
</dbReference>
<evidence type="ECO:0000313" key="1">
    <source>
        <dbReference type="EMBL" id="GGI55636.1"/>
    </source>
</evidence>
<accession>A0A8J3F7Q6</accession>
<sequence length="143" mass="15917">MILFLDFDGVLHPFPTPEDSSQLFVNRDRLESVLRDYPNVNVVISSTWRESLSLSALAALFSSDIQSRIVDVLPVIEIHSLADMEAIRFREIHQYLNGSSDNWVALDDDLDLFPSGCANLIQCVAGFGDAEAKKLRSFLSAEG</sequence>
<comment type="caution">
    <text evidence="1">The sequence shown here is derived from an EMBL/GenBank/DDBJ whole genome shotgun (WGS) entry which is preliminary data.</text>
</comment>
<evidence type="ECO:0000313" key="2">
    <source>
        <dbReference type="Proteomes" id="UP000627205"/>
    </source>
</evidence>
<dbReference type="Proteomes" id="UP000627205">
    <property type="component" value="Unassembled WGS sequence"/>
</dbReference>
<protein>
    <submittedName>
        <fullName evidence="1">Uncharacterized protein</fullName>
    </submittedName>
</protein>
<dbReference type="EMBL" id="BMDP01000005">
    <property type="protein sequence ID" value="GGI55636.1"/>
    <property type="molecule type" value="Genomic_DNA"/>
</dbReference>
<organism evidence="1 2">
    <name type="scientific">Oxalicibacterium solurbis</name>
    <dbReference type="NCBI Taxonomy" id="69280"/>
    <lineage>
        <taxon>Bacteria</taxon>
        <taxon>Pseudomonadati</taxon>
        <taxon>Pseudomonadota</taxon>
        <taxon>Betaproteobacteria</taxon>
        <taxon>Burkholderiales</taxon>
        <taxon>Oxalobacteraceae</taxon>
        <taxon>Oxalicibacterium</taxon>
    </lineage>
</organism>
<proteinExistence type="predicted"/>